<evidence type="ECO:0000256" key="3">
    <source>
        <dbReference type="ARBA" id="ARBA00022840"/>
    </source>
</evidence>
<dbReference type="Gene3D" id="3.40.50.300">
    <property type="entry name" value="P-loop containing nucleotide triphosphate hydrolases"/>
    <property type="match status" value="1"/>
</dbReference>
<dbReference type="AlphaFoldDB" id="A0A250ISG0"/>
<accession>A0A250ISG0</accession>
<keyword evidence="1" id="KW-0813">Transport</keyword>
<dbReference type="SUPFAM" id="SSF52540">
    <property type="entry name" value="P-loop containing nucleoside triphosphate hydrolases"/>
    <property type="match status" value="1"/>
</dbReference>
<protein>
    <submittedName>
        <fullName evidence="5">ABC transporter ATP-binding protein</fullName>
    </submittedName>
</protein>
<name>A0A250ISG0_9BACT</name>
<proteinExistence type="predicted"/>
<dbReference type="SMART" id="SM00382">
    <property type="entry name" value="AAA"/>
    <property type="match status" value="1"/>
</dbReference>
<dbReference type="CDD" id="cd03261">
    <property type="entry name" value="ABC_Org_Solvent_Resistant"/>
    <property type="match status" value="1"/>
</dbReference>
<dbReference type="PROSITE" id="PS50893">
    <property type="entry name" value="ABC_TRANSPORTER_2"/>
    <property type="match status" value="1"/>
</dbReference>
<feature type="domain" description="ABC transporter" evidence="4">
    <location>
        <begin position="11"/>
        <end position="248"/>
    </location>
</feature>
<dbReference type="GO" id="GO:0005524">
    <property type="term" value="F:ATP binding"/>
    <property type="evidence" value="ECO:0007669"/>
    <property type="project" value="UniProtKB-KW"/>
</dbReference>
<dbReference type="KEGG" id="mbd:MEBOL_007377"/>
<evidence type="ECO:0000313" key="5">
    <source>
        <dbReference type="EMBL" id="ATB33876.1"/>
    </source>
</evidence>
<keyword evidence="6" id="KW-1185">Reference proteome</keyword>
<dbReference type="Proteomes" id="UP000217289">
    <property type="component" value="Chromosome"/>
</dbReference>
<organism evidence="5 6">
    <name type="scientific">Melittangium boletus DSM 14713</name>
    <dbReference type="NCBI Taxonomy" id="1294270"/>
    <lineage>
        <taxon>Bacteria</taxon>
        <taxon>Pseudomonadati</taxon>
        <taxon>Myxococcota</taxon>
        <taxon>Myxococcia</taxon>
        <taxon>Myxococcales</taxon>
        <taxon>Cystobacterineae</taxon>
        <taxon>Archangiaceae</taxon>
        <taxon>Melittangium</taxon>
    </lineage>
</organism>
<dbReference type="EMBL" id="CP022163">
    <property type="protein sequence ID" value="ATB33876.1"/>
    <property type="molecule type" value="Genomic_DNA"/>
</dbReference>
<dbReference type="PROSITE" id="PS00211">
    <property type="entry name" value="ABC_TRANSPORTER_1"/>
    <property type="match status" value="1"/>
</dbReference>
<dbReference type="InterPro" id="IPR003593">
    <property type="entry name" value="AAA+_ATPase"/>
</dbReference>
<evidence type="ECO:0000256" key="1">
    <source>
        <dbReference type="ARBA" id="ARBA00022448"/>
    </source>
</evidence>
<dbReference type="Pfam" id="PF00005">
    <property type="entry name" value="ABC_tran"/>
    <property type="match status" value="1"/>
</dbReference>
<sequence>MADTTPPRPMIEIKGLQKSFGGHQVLTGINLSVAEGNTCVILGGSGSGKTVLMKHMIGLLKPDAGQVIVDGEDVVPMGPEDLARVRHKYGMVFQAAALFDSMNVFENVAFPLREHREMSEEEIRTLVRSKLDLMGLSRAVEDKFPADLSGGMRKRVGLARAIVMNPKIVLYDEPTTGLDPITTDYVDEMILAAQRELGITSVVISHDIASAFNIANQIAFLSKGVILEQGPPEQVRASEHPTVKVFLETWFGKND</sequence>
<evidence type="ECO:0000313" key="6">
    <source>
        <dbReference type="Proteomes" id="UP000217289"/>
    </source>
</evidence>
<keyword evidence="2" id="KW-0547">Nucleotide-binding</keyword>
<dbReference type="RefSeq" id="WP_425437584.1">
    <property type="nucleotide sequence ID" value="NZ_CP022163.1"/>
</dbReference>
<dbReference type="PANTHER" id="PTHR43023:SF6">
    <property type="entry name" value="INTERMEMBRANE PHOSPHOLIPID TRANSPORT SYSTEM ATP-BINDING PROTEIN MLAF"/>
    <property type="match status" value="1"/>
</dbReference>
<dbReference type="InterPro" id="IPR027417">
    <property type="entry name" value="P-loop_NTPase"/>
</dbReference>
<dbReference type="InterPro" id="IPR017871">
    <property type="entry name" value="ABC_transporter-like_CS"/>
</dbReference>
<gene>
    <name evidence="5" type="ORF">MEBOL_007377</name>
</gene>
<reference evidence="5 6" key="1">
    <citation type="submission" date="2017-06" db="EMBL/GenBank/DDBJ databases">
        <authorList>
            <person name="Kim H.J."/>
            <person name="Triplett B.A."/>
        </authorList>
    </citation>
    <scope>NUCLEOTIDE SEQUENCE [LARGE SCALE GENOMIC DNA]</scope>
    <source>
        <strain evidence="5 6">DSM 14713</strain>
    </source>
</reference>
<dbReference type="GO" id="GO:0016887">
    <property type="term" value="F:ATP hydrolysis activity"/>
    <property type="evidence" value="ECO:0007669"/>
    <property type="project" value="InterPro"/>
</dbReference>
<keyword evidence="3 5" id="KW-0067">ATP-binding</keyword>
<dbReference type="InterPro" id="IPR003439">
    <property type="entry name" value="ABC_transporter-like_ATP-bd"/>
</dbReference>
<evidence type="ECO:0000259" key="4">
    <source>
        <dbReference type="PROSITE" id="PS50893"/>
    </source>
</evidence>
<dbReference type="PANTHER" id="PTHR43023">
    <property type="entry name" value="PROTEIN TRIGALACTOSYLDIACYLGLYCEROL 3, CHLOROPLASTIC"/>
    <property type="match status" value="1"/>
</dbReference>
<evidence type="ECO:0000256" key="2">
    <source>
        <dbReference type="ARBA" id="ARBA00022741"/>
    </source>
</evidence>